<keyword evidence="4" id="KW-0804">Transcription</keyword>
<name>A0AAD8MS04_9APIA</name>
<dbReference type="InterPro" id="IPR051442">
    <property type="entry name" value="B3_domain"/>
</dbReference>
<dbReference type="CDD" id="cd10017">
    <property type="entry name" value="B3_DNA"/>
    <property type="match status" value="1"/>
</dbReference>
<dbReference type="EMBL" id="JAUIZM010000004">
    <property type="protein sequence ID" value="KAK1387227.1"/>
    <property type="molecule type" value="Genomic_DNA"/>
</dbReference>
<proteinExistence type="predicted"/>
<evidence type="ECO:0000256" key="4">
    <source>
        <dbReference type="ARBA" id="ARBA00023163"/>
    </source>
</evidence>
<organism evidence="6 8">
    <name type="scientific">Heracleum sosnowskyi</name>
    <dbReference type="NCBI Taxonomy" id="360622"/>
    <lineage>
        <taxon>Eukaryota</taxon>
        <taxon>Viridiplantae</taxon>
        <taxon>Streptophyta</taxon>
        <taxon>Embryophyta</taxon>
        <taxon>Tracheophyta</taxon>
        <taxon>Spermatophyta</taxon>
        <taxon>Magnoliopsida</taxon>
        <taxon>eudicotyledons</taxon>
        <taxon>Gunneridae</taxon>
        <taxon>Pentapetalae</taxon>
        <taxon>asterids</taxon>
        <taxon>campanulids</taxon>
        <taxon>Apiales</taxon>
        <taxon>Apiaceae</taxon>
        <taxon>Apioideae</taxon>
        <taxon>apioid superclade</taxon>
        <taxon>Tordylieae</taxon>
        <taxon>Tordyliinae</taxon>
        <taxon>Heracleum</taxon>
    </lineage>
</organism>
<sequence>MRYSCEDDREQDKKLKKFRFYSMEEEDEERFNGVCTKLKLFDDPWIIKKVLEKSDVNESCRLMISRRLVQEHIVNVWERAGRDGDVTSLREGIDVGVNVWDCNRGKEYVLTLKMHRSTKCYVFLGNWSRQFVIERGLKKGDEIGLFWCNSSSRFFFSVLALAPHHPLCYLEGF</sequence>
<protein>
    <submittedName>
        <fullName evidence="6">B3 domain-containing protein</fullName>
    </submittedName>
</protein>
<evidence type="ECO:0000313" key="7">
    <source>
        <dbReference type="EMBL" id="KAK1387227.1"/>
    </source>
</evidence>
<comment type="subcellular location">
    <subcellularLocation>
        <location evidence="1">Nucleus</location>
    </subcellularLocation>
</comment>
<dbReference type="SUPFAM" id="SSF101936">
    <property type="entry name" value="DNA-binding pseudobarrel domain"/>
    <property type="match status" value="1"/>
</dbReference>
<reference evidence="6" key="2">
    <citation type="submission" date="2023-05" db="EMBL/GenBank/DDBJ databases">
        <authorList>
            <person name="Schelkunov M.I."/>
        </authorList>
    </citation>
    <scope>NUCLEOTIDE SEQUENCE</scope>
    <source>
        <strain evidence="6">Hsosn_3</strain>
        <tissue evidence="6">Leaf</tissue>
    </source>
</reference>
<dbReference type="Proteomes" id="UP001237642">
    <property type="component" value="Unassembled WGS sequence"/>
</dbReference>
<accession>A0AAD8MS04</accession>
<dbReference type="InterPro" id="IPR015300">
    <property type="entry name" value="DNA-bd_pseudobarrel_sf"/>
</dbReference>
<reference evidence="6" key="1">
    <citation type="submission" date="2023-02" db="EMBL/GenBank/DDBJ databases">
        <title>Genome of toxic invasive species Heracleum sosnowskyi carries increased number of genes despite the absence of recent whole-genome duplications.</title>
        <authorList>
            <person name="Schelkunov M."/>
            <person name="Shtratnikova V."/>
            <person name="Makarenko M."/>
            <person name="Klepikova A."/>
            <person name="Omelchenko D."/>
            <person name="Novikova G."/>
            <person name="Obukhova E."/>
            <person name="Bogdanov V."/>
            <person name="Penin A."/>
            <person name="Logacheva M."/>
        </authorList>
    </citation>
    <scope>NUCLEOTIDE SEQUENCE</scope>
    <source>
        <strain evidence="6">Hsosn_3</strain>
        <tissue evidence="6">Leaf</tissue>
    </source>
</reference>
<evidence type="ECO:0000256" key="5">
    <source>
        <dbReference type="ARBA" id="ARBA00023242"/>
    </source>
</evidence>
<dbReference type="EMBL" id="JAUIZM010000004">
    <property type="protein sequence ID" value="KAK1387225.1"/>
    <property type="molecule type" value="Genomic_DNA"/>
</dbReference>
<dbReference type="Gene3D" id="2.40.330.10">
    <property type="entry name" value="DNA-binding pseudobarrel domain"/>
    <property type="match status" value="1"/>
</dbReference>
<evidence type="ECO:0000313" key="8">
    <source>
        <dbReference type="Proteomes" id="UP001237642"/>
    </source>
</evidence>
<comment type="caution">
    <text evidence="6">The sequence shown here is derived from an EMBL/GenBank/DDBJ whole genome shotgun (WGS) entry which is preliminary data.</text>
</comment>
<keyword evidence="8" id="KW-1185">Reference proteome</keyword>
<evidence type="ECO:0000256" key="1">
    <source>
        <dbReference type="ARBA" id="ARBA00004123"/>
    </source>
</evidence>
<dbReference type="GO" id="GO:0005634">
    <property type="term" value="C:nucleus"/>
    <property type="evidence" value="ECO:0007669"/>
    <property type="project" value="UniProtKB-SubCell"/>
</dbReference>
<keyword evidence="2" id="KW-0805">Transcription regulation</keyword>
<dbReference type="GO" id="GO:0003677">
    <property type="term" value="F:DNA binding"/>
    <property type="evidence" value="ECO:0007669"/>
    <property type="project" value="UniProtKB-KW"/>
</dbReference>
<dbReference type="PANTHER" id="PTHR34269">
    <property type="entry name" value="TRANSCRIPTION FACTOR B3-DOMAIN FAMILY-RELATED"/>
    <property type="match status" value="1"/>
</dbReference>
<dbReference type="AlphaFoldDB" id="A0AAD8MS04"/>
<keyword evidence="3" id="KW-0238">DNA-binding</keyword>
<dbReference type="InterPro" id="IPR003340">
    <property type="entry name" value="B3_DNA-bd"/>
</dbReference>
<gene>
    <name evidence="6" type="ORF">POM88_015403</name>
    <name evidence="7" type="ORF">POM88_015405</name>
</gene>
<evidence type="ECO:0000256" key="2">
    <source>
        <dbReference type="ARBA" id="ARBA00023015"/>
    </source>
</evidence>
<evidence type="ECO:0000256" key="3">
    <source>
        <dbReference type="ARBA" id="ARBA00023125"/>
    </source>
</evidence>
<keyword evidence="5" id="KW-0539">Nucleus</keyword>
<dbReference type="PANTHER" id="PTHR34269:SF11">
    <property type="entry name" value="B3 DOMAIN PROTEIN"/>
    <property type="match status" value="1"/>
</dbReference>
<evidence type="ECO:0000313" key="6">
    <source>
        <dbReference type="EMBL" id="KAK1387225.1"/>
    </source>
</evidence>